<dbReference type="RefSeq" id="XP_035585389.2">
    <property type="nucleotide sequence ID" value="XM_035729904.2"/>
</dbReference>
<feature type="transmembrane region" description="Helical" evidence="1">
    <location>
        <begin position="6"/>
        <end position="27"/>
    </location>
</feature>
<organism evidence="2 3">
    <name type="scientific">Schistosoma haematobium</name>
    <name type="common">Blood fluke</name>
    <dbReference type="NCBI Taxonomy" id="6185"/>
    <lineage>
        <taxon>Eukaryota</taxon>
        <taxon>Metazoa</taxon>
        <taxon>Spiralia</taxon>
        <taxon>Lophotrochozoa</taxon>
        <taxon>Platyhelminthes</taxon>
        <taxon>Trematoda</taxon>
        <taxon>Digenea</taxon>
        <taxon>Strigeidida</taxon>
        <taxon>Schistosomatoidea</taxon>
        <taxon>Schistosomatidae</taxon>
        <taxon>Schistosoma</taxon>
    </lineage>
</organism>
<accession>A0A922IST9</accession>
<dbReference type="Proteomes" id="UP000471633">
    <property type="component" value="Unassembled WGS sequence"/>
</dbReference>
<protein>
    <submittedName>
        <fullName evidence="2">Uncharacterized protein</fullName>
    </submittedName>
</protein>
<dbReference type="CTD" id="24594548"/>
<dbReference type="GeneID" id="24594548"/>
<reference evidence="2" key="1">
    <citation type="journal article" date="2012" name="Nat. Genet.">
        <title>Whole-genome sequence of Schistosoma haematobium.</title>
        <authorList>
            <person name="Young N.D."/>
            <person name="Jex A.R."/>
            <person name="Li B."/>
            <person name="Liu S."/>
            <person name="Yang L."/>
            <person name="Xiong Z."/>
            <person name="Li Y."/>
            <person name="Cantacessi C."/>
            <person name="Hall R.S."/>
            <person name="Xu X."/>
            <person name="Chen F."/>
            <person name="Wu X."/>
            <person name="Zerlotini A."/>
            <person name="Oliveira G."/>
            <person name="Hofmann A."/>
            <person name="Zhang G."/>
            <person name="Fang X."/>
            <person name="Kang Y."/>
            <person name="Campbell B.E."/>
            <person name="Loukas A."/>
            <person name="Ranganathan S."/>
            <person name="Rollinson D."/>
            <person name="Rinaldi G."/>
            <person name="Brindley P.J."/>
            <person name="Yang H."/>
            <person name="Wang J."/>
            <person name="Wang J."/>
            <person name="Gasser R.B."/>
        </authorList>
    </citation>
    <scope>NUCLEOTIDE SEQUENCE</scope>
</reference>
<evidence type="ECO:0000313" key="3">
    <source>
        <dbReference type="Proteomes" id="UP000471633"/>
    </source>
</evidence>
<reference evidence="2" key="4">
    <citation type="journal article" date="2022" name="PLoS Pathog.">
        <title>Chromosome-level genome of Schistosoma haematobium underpins genome-wide explorations of molecular variation.</title>
        <authorList>
            <person name="Stroehlein A.J."/>
            <person name="Korhonen P.K."/>
            <person name="Lee V.V."/>
            <person name="Ralph S.A."/>
            <person name="Mentink-Kane M."/>
            <person name="You H."/>
            <person name="McManus D.P."/>
            <person name="Tchuente L.T."/>
            <person name="Stothard J.R."/>
            <person name="Kaur P."/>
            <person name="Dudchenko O."/>
            <person name="Aiden E.L."/>
            <person name="Yang B."/>
            <person name="Yang H."/>
            <person name="Emery A.M."/>
            <person name="Webster B.L."/>
            <person name="Brindley P.J."/>
            <person name="Rollinson D."/>
            <person name="Chang B.C.H."/>
            <person name="Gasser R.B."/>
            <person name="Young N.D."/>
        </authorList>
    </citation>
    <scope>NUCLEOTIDE SEQUENCE</scope>
</reference>
<gene>
    <name evidence="2" type="ORF">MS3_00004803</name>
</gene>
<evidence type="ECO:0000313" key="2">
    <source>
        <dbReference type="EMBL" id="KAH9586846.1"/>
    </source>
</evidence>
<dbReference type="EMBL" id="AMPZ03000003">
    <property type="protein sequence ID" value="KAH9586846.1"/>
    <property type="molecule type" value="Genomic_DNA"/>
</dbReference>
<proteinExistence type="predicted"/>
<dbReference type="KEGG" id="shx:MS3_00004803"/>
<sequence length="511" mass="61401">MIIKYYIIYLFIINDILLILNNFIYVYSINNQLLNEKSMKKSIINQTMIINNHNYNGYWFNKGIEYHLCTQSIIKNYNYLLFIKNQYKDCDKLSIQLLINNQIDLINKHNNQLNYELLMKKIICILQKINCPINDKSFQIHDIPCQSSCLSLLSICGQLHKTPQLFFRNIPSSCPNNNLIQTSHKRWIYENNNHYQTTLSPIQSTTSYTTYHHMPNSKQYTKYPNYRNYLSSRSFLLDDRYEYDQMKSNYHHNNHRYPRQINMNNNDNQYDTEQSKQSMEYLNHYHLKNLHIPFTPTQRKLLLTKEDCLLLPPGGCDNWIDPSTNLQRLKASNYKEYLKLNLGCPKDIPEICNEMFPTLYTRSKWIKSNFTVSAIIRISGTLWWFGKNDHYQPLFRFHILKTFDSDIHPYDEKMILTYSWPLKCICIDEIIIGKKYLMLTHSFKSRQTLHITKNTVFLSRVRRYTRKLAQPSFYLSVNRNGKKKKTERFMYHINIFIHENTIITHYLYQVK</sequence>
<reference evidence="2" key="2">
    <citation type="journal article" date="2019" name="Gigascience">
        <title>High-quality Schistosoma haematobium genome achieved by single-molecule and long-range sequencing.</title>
        <authorList>
            <person name="Stroehlein A.J."/>
            <person name="Korhonen P.K."/>
            <person name="Chong T.M."/>
            <person name="Lim Y.L."/>
            <person name="Chan K.G."/>
            <person name="Webster B."/>
            <person name="Rollinson D."/>
            <person name="Brindley P.J."/>
            <person name="Gasser R.B."/>
            <person name="Young N.D."/>
        </authorList>
    </citation>
    <scope>NUCLEOTIDE SEQUENCE</scope>
</reference>
<keyword evidence="1" id="KW-0812">Transmembrane</keyword>
<reference evidence="2" key="3">
    <citation type="submission" date="2021-06" db="EMBL/GenBank/DDBJ databases">
        <title>Chromosome-level genome assembly for S. haematobium.</title>
        <authorList>
            <person name="Stroehlein A.J."/>
        </authorList>
    </citation>
    <scope>NUCLEOTIDE SEQUENCE</scope>
</reference>
<keyword evidence="1" id="KW-0472">Membrane</keyword>
<dbReference type="AlphaFoldDB" id="A0A922IST9"/>
<comment type="caution">
    <text evidence="2">The sequence shown here is derived from an EMBL/GenBank/DDBJ whole genome shotgun (WGS) entry which is preliminary data.</text>
</comment>
<keyword evidence="3" id="KW-1185">Reference proteome</keyword>
<name>A0A922IST9_SCHHA</name>
<evidence type="ECO:0000256" key="1">
    <source>
        <dbReference type="SAM" id="Phobius"/>
    </source>
</evidence>
<keyword evidence="1" id="KW-1133">Transmembrane helix</keyword>